<keyword evidence="1" id="KW-0472">Membrane</keyword>
<reference evidence="2 3" key="1">
    <citation type="submission" date="2019-05" db="EMBL/GenBank/DDBJ databases">
        <title>Algicella ahnfeltiae gen. nov., sp. nov., a novel marine bacterium of the family Flavobacteriaceae isolated from a red alga.</title>
        <authorList>
            <person name="Nedashkovskaya O.I."/>
            <person name="Kukhlevskiy A.D."/>
            <person name="Kim S.-G."/>
            <person name="Zhukova N.V."/>
            <person name="Mikhailov V.V."/>
        </authorList>
    </citation>
    <scope>NUCLEOTIDE SEQUENCE [LARGE SCALE GENOMIC DNA]</scope>
    <source>
        <strain evidence="2 3">10Alg115</strain>
    </source>
</reference>
<sequence length="209" mass="25333">MNREKFYNNTNLKRLARGNSNSFHSHAPQKTYVVKNYYASGFTLILISLFFLLPTLNALYKFGFDNSFFFILLLPISVLIWGFVLIIKSILLDLDPQKKIKIILTSEGLQLEKIFFTWDIIKDEEILVEGVWARYMRFFLYFKILETDRFSKYTLESHNFKLEELRYLLNVYRSRFENRVIVKSDKFEEKYQMLNKKRRDKYILKKFDF</sequence>
<organism evidence="2 3">
    <name type="scientific">Aureibaculum algae</name>
    <dbReference type="NCBI Taxonomy" id="2584122"/>
    <lineage>
        <taxon>Bacteria</taxon>
        <taxon>Pseudomonadati</taxon>
        <taxon>Bacteroidota</taxon>
        <taxon>Flavobacteriia</taxon>
        <taxon>Flavobacteriales</taxon>
        <taxon>Flavobacteriaceae</taxon>
        <taxon>Aureibaculum</taxon>
    </lineage>
</organism>
<dbReference type="AlphaFoldDB" id="A0A5B7TZJ2"/>
<evidence type="ECO:0000313" key="3">
    <source>
        <dbReference type="Proteomes" id="UP000306229"/>
    </source>
</evidence>
<feature type="transmembrane region" description="Helical" evidence="1">
    <location>
        <begin position="68"/>
        <end position="91"/>
    </location>
</feature>
<keyword evidence="1" id="KW-0812">Transmembrane</keyword>
<protein>
    <submittedName>
        <fullName evidence="2">Uncharacterized protein</fullName>
    </submittedName>
</protein>
<accession>A0A5B7TZJ2</accession>
<dbReference type="EMBL" id="CP040749">
    <property type="protein sequence ID" value="QCX40207.1"/>
    <property type="molecule type" value="Genomic_DNA"/>
</dbReference>
<proteinExistence type="predicted"/>
<keyword evidence="3" id="KW-1185">Reference proteome</keyword>
<keyword evidence="1" id="KW-1133">Transmembrane helix</keyword>
<evidence type="ECO:0000313" key="2">
    <source>
        <dbReference type="EMBL" id="QCX40207.1"/>
    </source>
</evidence>
<evidence type="ECO:0000256" key="1">
    <source>
        <dbReference type="SAM" id="Phobius"/>
    </source>
</evidence>
<dbReference type="KEGG" id="fbe:FF125_17775"/>
<name>A0A5B7TZJ2_9FLAO</name>
<dbReference type="Proteomes" id="UP000306229">
    <property type="component" value="Chromosome"/>
</dbReference>
<dbReference type="OrthoDB" id="9993387at2"/>
<dbReference type="RefSeq" id="WP_138951041.1">
    <property type="nucleotide sequence ID" value="NZ_CP040749.1"/>
</dbReference>
<feature type="transmembrane region" description="Helical" evidence="1">
    <location>
        <begin position="37"/>
        <end position="56"/>
    </location>
</feature>
<gene>
    <name evidence="2" type="ORF">FF125_17775</name>
</gene>